<evidence type="ECO:0000256" key="2">
    <source>
        <dbReference type="SAM" id="SignalP"/>
    </source>
</evidence>
<keyword evidence="1" id="KW-0472">Membrane</keyword>
<protein>
    <recommendedName>
        <fullName evidence="3">DUF7939 domain-containing protein</fullName>
    </recommendedName>
</protein>
<keyword evidence="1" id="KW-0812">Transmembrane</keyword>
<name>A0A9X7YPB5_9GAMM</name>
<gene>
    <name evidence="4" type="ORF">GJQ55_08715</name>
</gene>
<proteinExistence type="predicted"/>
<dbReference type="InterPro" id="IPR057699">
    <property type="entry name" value="DUF7939"/>
</dbReference>
<reference evidence="4 5" key="1">
    <citation type="submission" date="2019-11" db="EMBL/GenBank/DDBJ databases">
        <title>Venatorbacter sp. nov. a predator of Campylobacter and other Gram-negative bacteria.</title>
        <authorList>
            <person name="Saeedi A."/>
            <person name="Cummings N.J."/>
            <person name="Connerton I.F."/>
            <person name="Connerton P.L."/>
        </authorList>
    </citation>
    <scope>NUCLEOTIDE SEQUENCE [LARGE SCALE GENOMIC DNA]</scope>
    <source>
        <strain evidence="4">XL5</strain>
    </source>
</reference>
<keyword evidence="1" id="KW-1133">Transmembrane helix</keyword>
<keyword evidence="5" id="KW-1185">Reference proteome</keyword>
<evidence type="ECO:0000313" key="5">
    <source>
        <dbReference type="Proteomes" id="UP000596074"/>
    </source>
</evidence>
<feature type="signal peptide" evidence="2">
    <location>
        <begin position="1"/>
        <end position="21"/>
    </location>
</feature>
<feature type="domain" description="DUF7939" evidence="3">
    <location>
        <begin position="451"/>
        <end position="535"/>
    </location>
</feature>
<dbReference type="RefSeq" id="WP_228344600.1">
    <property type="nucleotide sequence ID" value="NZ_CP046056.1"/>
</dbReference>
<accession>A0A9X7YPB5</accession>
<keyword evidence="2" id="KW-0732">Signal</keyword>
<dbReference type="PANTHER" id="PTHR40940:SF1">
    <property type="entry name" value="PROTEIN BATD"/>
    <property type="match status" value="1"/>
</dbReference>
<dbReference type="Pfam" id="PF25607">
    <property type="entry name" value="DUF7939"/>
    <property type="match status" value="1"/>
</dbReference>
<evidence type="ECO:0000313" key="4">
    <source>
        <dbReference type="EMBL" id="QQD24541.1"/>
    </source>
</evidence>
<evidence type="ECO:0000259" key="3">
    <source>
        <dbReference type="Pfam" id="PF25607"/>
    </source>
</evidence>
<feature type="transmembrane region" description="Helical" evidence="1">
    <location>
        <begin position="409"/>
        <end position="429"/>
    </location>
</feature>
<dbReference type="InterPro" id="IPR025738">
    <property type="entry name" value="BatD"/>
</dbReference>
<sequence length="554" mass="60938">MVIRLFTLVLLSWLTAHPALAASFSASVDRTRISEQETLTLSLRYEAQVLFQKPDFQPLERDFRILNEQRAQRWVVSNGQRESYTEWLLTLLPLRTGELTIPALSFDGQTTAAIQVQVSPTPASVKQQLQEDFFFVTSVTPPDSLYVQSQLLYTEKLYYRFEHDNAALSELKVTDARVQPLGDVRQYTTVIDGKRLGVYERRFLIFPAVSGELVIPGQRFTARMLNAYDRWSRGQQVSVVSKPLRLNVKPIPAEYPAAPWLPVRNLQAEDFYSTDPASWVAGEAVVHSLTLQADGLPGAQLPAIALPEIPGLRYYPDKNSSDDQMTEQGVVGQASQTVAMVAMQGGELVMPEIRIPWWNTELDRLEYAVLPARTLQIKGSSAAPAAAARPASPAPTASMPATATEIPAAAAWLLGLGVALLLSLGLNLWQWRRARGLPLPGTPKTLAPSRNAQWNALNQACNSNQPAAIRTALLAWVNAGGMGPVATPIHSLGELCRRLNDPRLQNELAALDAHLFSSQPNSAFNGQNLKTLLKSGQFRLQSVSERSVGLYPSG</sequence>
<dbReference type="EMBL" id="CP046056">
    <property type="protein sequence ID" value="QQD24541.1"/>
    <property type="molecule type" value="Genomic_DNA"/>
</dbReference>
<dbReference type="Pfam" id="PF13584">
    <property type="entry name" value="BatD"/>
    <property type="match status" value="1"/>
</dbReference>
<feature type="chain" id="PRO_5040763568" description="DUF7939 domain-containing protein" evidence="2">
    <location>
        <begin position="22"/>
        <end position="554"/>
    </location>
</feature>
<organism evidence="4 5">
    <name type="scientific">Venatoribacter cucullus</name>
    <dbReference type="NCBI Taxonomy" id="2661630"/>
    <lineage>
        <taxon>Bacteria</taxon>
        <taxon>Pseudomonadati</taxon>
        <taxon>Pseudomonadota</taxon>
        <taxon>Gammaproteobacteria</taxon>
        <taxon>Oceanospirillales</taxon>
        <taxon>Oceanospirillaceae</taxon>
        <taxon>Venatoribacter</taxon>
    </lineage>
</organism>
<dbReference type="KEGG" id="vcw:GJQ55_08715"/>
<evidence type="ECO:0000256" key="1">
    <source>
        <dbReference type="SAM" id="Phobius"/>
    </source>
</evidence>
<dbReference type="PANTHER" id="PTHR40940">
    <property type="entry name" value="PROTEIN BATD-RELATED"/>
    <property type="match status" value="1"/>
</dbReference>
<dbReference type="AlphaFoldDB" id="A0A9X7YPB5"/>
<dbReference type="Proteomes" id="UP000596074">
    <property type="component" value="Chromosome"/>
</dbReference>